<evidence type="ECO:0000256" key="9">
    <source>
        <dbReference type="ARBA" id="ARBA00022840"/>
    </source>
</evidence>
<sequence length="194" mass="22188">MRIYTRTGDKGKTSIIGGRVDKDDTRVEAYGTVDEVNCFVGQAIQELDPQLFKDVLDDLEKIQHELFDCGGDLANVTEKRVIKLQQESIDYLEKKIDEHIKEAPELERFILPGGSKPAASIHIARTVTRRAERLVVKLVKADSKTPELALMYLNRLSDYFFALARVINFRLNVSDVEYVRSAKVFRDGKRKEEK</sequence>
<dbReference type="PANTHER" id="PTHR12213:SF0">
    <property type="entry name" value="CORRINOID ADENOSYLTRANSFERASE MMAB"/>
    <property type="match status" value="1"/>
</dbReference>
<evidence type="ECO:0000256" key="10">
    <source>
        <dbReference type="ARBA" id="ARBA00031529"/>
    </source>
</evidence>
<evidence type="ECO:0000256" key="2">
    <source>
        <dbReference type="ARBA" id="ARBA00007487"/>
    </source>
</evidence>
<dbReference type="Gene3D" id="1.20.1200.10">
    <property type="entry name" value="Cobalamin adenosyltransferase-like"/>
    <property type="match status" value="1"/>
</dbReference>
<dbReference type="UniPathway" id="UPA00148">
    <property type="reaction ID" value="UER00233"/>
</dbReference>
<evidence type="ECO:0000256" key="1">
    <source>
        <dbReference type="ARBA" id="ARBA00005121"/>
    </source>
</evidence>
<dbReference type="AlphaFoldDB" id="A0A6H1P2X1"/>
<accession>A0A6H1P2X1</accession>
<reference evidence="17 18" key="2">
    <citation type="submission" date="2020-04" db="EMBL/GenBank/DDBJ databases">
        <authorList>
            <person name="Fomenkov A."/>
            <person name="Anton B.P."/>
            <person name="Roberts R.J."/>
        </authorList>
    </citation>
    <scope>NUCLEOTIDE SEQUENCE [LARGE SCALE GENOMIC DNA]</scope>
    <source>
        <strain evidence="17 18">S2</strain>
    </source>
</reference>
<feature type="domain" description="Cobalamin adenosyltransferase-like" evidence="16">
    <location>
        <begin position="3"/>
        <end position="166"/>
    </location>
</feature>
<dbReference type="InterPro" id="IPR036451">
    <property type="entry name" value="CblAdoTrfase-like_sf"/>
</dbReference>
<dbReference type="EC" id="2.5.1.17" evidence="4 15"/>
<evidence type="ECO:0000256" key="5">
    <source>
        <dbReference type="ARBA" id="ARBA00020963"/>
    </source>
</evidence>
<dbReference type="Pfam" id="PF01923">
    <property type="entry name" value="Cob_adeno_trans"/>
    <property type="match status" value="1"/>
</dbReference>
<comment type="subunit">
    <text evidence="3">Homotrimer.</text>
</comment>
<evidence type="ECO:0000256" key="15">
    <source>
        <dbReference type="RuleBase" id="RU366026"/>
    </source>
</evidence>
<evidence type="ECO:0000256" key="11">
    <source>
        <dbReference type="ARBA" id="ARBA00033334"/>
    </source>
</evidence>
<keyword evidence="9 15" id="KW-0067">ATP-binding</keyword>
<comment type="catalytic activity">
    <reaction evidence="14 15">
        <text>2 cob(II)alamin + reduced [electron-transfer flavoprotein] + 2 ATP = 2 adenosylcob(III)alamin + 2 triphosphate + oxidized [electron-transfer flavoprotein] + 3 H(+)</text>
        <dbReference type="Rhea" id="RHEA:28671"/>
        <dbReference type="Rhea" id="RHEA-COMP:10685"/>
        <dbReference type="Rhea" id="RHEA-COMP:10686"/>
        <dbReference type="ChEBI" id="CHEBI:15378"/>
        <dbReference type="ChEBI" id="CHEBI:16304"/>
        <dbReference type="ChEBI" id="CHEBI:18036"/>
        <dbReference type="ChEBI" id="CHEBI:18408"/>
        <dbReference type="ChEBI" id="CHEBI:30616"/>
        <dbReference type="ChEBI" id="CHEBI:57692"/>
        <dbReference type="ChEBI" id="CHEBI:58307"/>
        <dbReference type="EC" id="2.5.1.17"/>
    </reaction>
</comment>
<keyword evidence="7 15" id="KW-0808">Transferase</keyword>
<proteinExistence type="inferred from homology"/>
<evidence type="ECO:0000256" key="3">
    <source>
        <dbReference type="ARBA" id="ARBA00011233"/>
    </source>
</evidence>
<evidence type="ECO:0000256" key="4">
    <source>
        <dbReference type="ARBA" id="ARBA00012454"/>
    </source>
</evidence>
<dbReference type="GO" id="GO:0009236">
    <property type="term" value="P:cobalamin biosynthetic process"/>
    <property type="evidence" value="ECO:0007669"/>
    <property type="project" value="UniProtKB-UniRule"/>
</dbReference>
<evidence type="ECO:0000256" key="7">
    <source>
        <dbReference type="ARBA" id="ARBA00022679"/>
    </source>
</evidence>
<name>A0A6H1P2X1_PRIMG</name>
<keyword evidence="8 15" id="KW-0547">Nucleotide-binding</keyword>
<organism evidence="17 18">
    <name type="scientific">Priestia megaterium</name>
    <name type="common">Bacillus megaterium</name>
    <dbReference type="NCBI Taxonomy" id="1404"/>
    <lineage>
        <taxon>Bacteria</taxon>
        <taxon>Bacillati</taxon>
        <taxon>Bacillota</taxon>
        <taxon>Bacilli</taxon>
        <taxon>Bacillales</taxon>
        <taxon>Bacillaceae</taxon>
        <taxon>Priestia</taxon>
    </lineage>
</organism>
<dbReference type="EMBL" id="CP051128">
    <property type="protein sequence ID" value="QIZ07940.1"/>
    <property type="molecule type" value="Genomic_DNA"/>
</dbReference>
<dbReference type="NCBIfam" id="TIGR00636">
    <property type="entry name" value="PduO_Nterm"/>
    <property type="match status" value="1"/>
</dbReference>
<evidence type="ECO:0000256" key="12">
    <source>
        <dbReference type="ARBA" id="ARBA00033354"/>
    </source>
</evidence>
<dbReference type="InterPro" id="IPR016030">
    <property type="entry name" value="CblAdoTrfase-like"/>
</dbReference>
<dbReference type="SUPFAM" id="SSF89028">
    <property type="entry name" value="Cobalamin adenosyltransferase-like"/>
    <property type="match status" value="1"/>
</dbReference>
<protein>
    <recommendedName>
        <fullName evidence="5 15">Corrinoid adenosyltransferase</fullName>
        <ecNumber evidence="4 15">2.5.1.17</ecNumber>
    </recommendedName>
    <alternativeName>
        <fullName evidence="10 15">Cob(II)alamin adenosyltransferase</fullName>
    </alternativeName>
    <alternativeName>
        <fullName evidence="12 15">Cob(II)yrinic acid a,c-diamide adenosyltransferase</fullName>
    </alternativeName>
    <alternativeName>
        <fullName evidence="11 15">Cobinamide/cobalamin adenosyltransferase</fullName>
    </alternativeName>
</protein>
<dbReference type="GO" id="GO:0008817">
    <property type="term" value="F:corrinoid adenosyltransferase activity"/>
    <property type="evidence" value="ECO:0007669"/>
    <property type="project" value="UniProtKB-UniRule"/>
</dbReference>
<evidence type="ECO:0000256" key="6">
    <source>
        <dbReference type="ARBA" id="ARBA00022573"/>
    </source>
</evidence>
<evidence type="ECO:0000259" key="16">
    <source>
        <dbReference type="Pfam" id="PF01923"/>
    </source>
</evidence>
<dbReference type="GO" id="GO:0005524">
    <property type="term" value="F:ATP binding"/>
    <property type="evidence" value="ECO:0007669"/>
    <property type="project" value="UniProtKB-UniRule"/>
</dbReference>
<evidence type="ECO:0000256" key="8">
    <source>
        <dbReference type="ARBA" id="ARBA00022741"/>
    </source>
</evidence>
<dbReference type="FunFam" id="1.20.1200.10:FF:000001">
    <property type="entry name" value="Cob(I)yrinic acid a,c-diamide adenosyltransferase"/>
    <property type="match status" value="1"/>
</dbReference>
<comment type="pathway">
    <text evidence="1 15">Cofactor biosynthesis; adenosylcobalamin biosynthesis; adenosylcobalamin from cob(II)yrinate a,c-diamide: step 2/7.</text>
</comment>
<keyword evidence="6 15" id="KW-0169">Cobalamin biosynthesis</keyword>
<evidence type="ECO:0000313" key="17">
    <source>
        <dbReference type="EMBL" id="QIZ07940.1"/>
    </source>
</evidence>
<dbReference type="Proteomes" id="UP000501868">
    <property type="component" value="Chromosome"/>
</dbReference>
<evidence type="ECO:0000256" key="14">
    <source>
        <dbReference type="ARBA" id="ARBA00048692"/>
    </source>
</evidence>
<comment type="catalytic activity">
    <reaction evidence="13 15">
        <text>2 cob(II)yrinate a,c diamide + reduced [electron-transfer flavoprotein] + 2 ATP = 2 adenosylcob(III)yrinate a,c-diamide + 2 triphosphate + oxidized [electron-transfer flavoprotein] + 3 H(+)</text>
        <dbReference type="Rhea" id="RHEA:11528"/>
        <dbReference type="Rhea" id="RHEA-COMP:10685"/>
        <dbReference type="Rhea" id="RHEA-COMP:10686"/>
        <dbReference type="ChEBI" id="CHEBI:15378"/>
        <dbReference type="ChEBI" id="CHEBI:18036"/>
        <dbReference type="ChEBI" id="CHEBI:30616"/>
        <dbReference type="ChEBI" id="CHEBI:57692"/>
        <dbReference type="ChEBI" id="CHEBI:58307"/>
        <dbReference type="ChEBI" id="CHEBI:58503"/>
        <dbReference type="ChEBI" id="CHEBI:58537"/>
        <dbReference type="EC" id="2.5.1.17"/>
    </reaction>
</comment>
<evidence type="ECO:0000313" key="18">
    <source>
        <dbReference type="Proteomes" id="UP000501868"/>
    </source>
</evidence>
<comment type="similarity">
    <text evidence="2 15">Belongs to the Cob(I)alamin adenosyltransferase family.</text>
</comment>
<dbReference type="InterPro" id="IPR029499">
    <property type="entry name" value="PduO-typ"/>
</dbReference>
<dbReference type="PANTHER" id="PTHR12213">
    <property type="entry name" value="CORRINOID ADENOSYLTRANSFERASE"/>
    <property type="match status" value="1"/>
</dbReference>
<evidence type="ECO:0000256" key="13">
    <source>
        <dbReference type="ARBA" id="ARBA00048555"/>
    </source>
</evidence>
<gene>
    <name evidence="17" type="ORF">HFZ78_15385</name>
</gene>
<reference evidence="17 18" key="1">
    <citation type="submission" date="2020-04" db="EMBL/GenBank/DDBJ databases">
        <title>Genome-Wide Identification of 5-Methylcytosine Sites in Bacterial Genomes By High-Throughput Sequencing of MspJI Restriction Fragments.</title>
        <authorList>
            <person name="Wu V."/>
        </authorList>
    </citation>
    <scope>NUCLEOTIDE SEQUENCE [LARGE SCALE GENOMIC DNA]</scope>
    <source>
        <strain evidence="17 18">S2</strain>
    </source>
</reference>